<feature type="region of interest" description="Disordered" evidence="1">
    <location>
        <begin position="367"/>
        <end position="455"/>
    </location>
</feature>
<gene>
    <name evidence="2" type="ORF">SCF082_LOCUS47561</name>
</gene>
<accession>A0ABP0RMA1</accession>
<name>A0ABP0RMA1_9DINO</name>
<keyword evidence="3" id="KW-1185">Reference proteome</keyword>
<proteinExistence type="predicted"/>
<feature type="compositionally biased region" description="Polar residues" evidence="1">
    <location>
        <begin position="281"/>
        <end position="293"/>
    </location>
</feature>
<evidence type="ECO:0000313" key="3">
    <source>
        <dbReference type="Proteomes" id="UP001642464"/>
    </source>
</evidence>
<dbReference type="Proteomes" id="UP001642464">
    <property type="component" value="Unassembled WGS sequence"/>
</dbReference>
<reference evidence="2 3" key="1">
    <citation type="submission" date="2024-02" db="EMBL/GenBank/DDBJ databases">
        <authorList>
            <person name="Chen Y."/>
            <person name="Shah S."/>
            <person name="Dougan E. K."/>
            <person name="Thang M."/>
            <person name="Chan C."/>
        </authorList>
    </citation>
    <scope>NUCLEOTIDE SEQUENCE [LARGE SCALE GENOMIC DNA]</scope>
</reference>
<feature type="compositionally biased region" description="Polar residues" evidence="1">
    <location>
        <begin position="387"/>
        <end position="401"/>
    </location>
</feature>
<organism evidence="2 3">
    <name type="scientific">Durusdinium trenchii</name>
    <dbReference type="NCBI Taxonomy" id="1381693"/>
    <lineage>
        <taxon>Eukaryota</taxon>
        <taxon>Sar</taxon>
        <taxon>Alveolata</taxon>
        <taxon>Dinophyceae</taxon>
        <taxon>Suessiales</taxon>
        <taxon>Symbiodiniaceae</taxon>
        <taxon>Durusdinium</taxon>
    </lineage>
</organism>
<feature type="compositionally biased region" description="Low complexity" evidence="1">
    <location>
        <begin position="367"/>
        <end position="385"/>
    </location>
</feature>
<feature type="compositionally biased region" description="Low complexity" evidence="1">
    <location>
        <begin position="404"/>
        <end position="415"/>
    </location>
</feature>
<dbReference type="EMBL" id="CAXAMM010041906">
    <property type="protein sequence ID" value="CAK9101744.1"/>
    <property type="molecule type" value="Genomic_DNA"/>
</dbReference>
<protein>
    <submittedName>
        <fullName evidence="2">Uncharacterized protein</fullName>
    </submittedName>
</protein>
<evidence type="ECO:0000256" key="1">
    <source>
        <dbReference type="SAM" id="MobiDB-lite"/>
    </source>
</evidence>
<comment type="caution">
    <text evidence="2">The sequence shown here is derived from an EMBL/GenBank/DDBJ whole genome shotgun (WGS) entry which is preliminary data.</text>
</comment>
<feature type="compositionally biased region" description="Low complexity" evidence="1">
    <location>
        <begin position="422"/>
        <end position="431"/>
    </location>
</feature>
<feature type="region of interest" description="Disordered" evidence="1">
    <location>
        <begin position="13"/>
        <end position="55"/>
    </location>
</feature>
<feature type="compositionally biased region" description="Basic and acidic residues" evidence="1">
    <location>
        <begin position="42"/>
        <end position="53"/>
    </location>
</feature>
<sequence>MADEELLNAKVISPAAPSASSAGALAGGAAAVSPKGRAPKPKAAEVREKESPRSRAHRKLLAALGDLDADALHRAIQDATAAGVDEEGLAAVQVILQELQAPGAIGTLAERQRAAAKLEVLAQDGSETELQEAILEAIDVGLEDGFALAEAALDRKRLERHEIMEALVATMEVVVISAEQDSVNGPGCCAPEQLEALADALVEAKGVAIPGEEELLNCATRLLEFELKRSEAVRTLNVRLRQHAQEMEKIVEYFQASIGQVPSGGNPKERATAKLEEVLESASQGNPQWTRQSFLRRGSRRTKMETPSRELVTASVAEESPALPGASGLRAAKDLRPDLKALAEKPEVVAPKPAAFAVSAPAPVASRSDLVSGPSFGAASASPRSIAHSSTPMASPQSSTLGYPATPATPATPASSTPPPASTSSTPTASPGVQIGRAKGVPVGRPKSSATGGLF</sequence>
<evidence type="ECO:0000313" key="2">
    <source>
        <dbReference type="EMBL" id="CAK9101744.1"/>
    </source>
</evidence>
<feature type="compositionally biased region" description="Low complexity" evidence="1">
    <location>
        <begin position="13"/>
        <end position="34"/>
    </location>
</feature>
<feature type="region of interest" description="Disordered" evidence="1">
    <location>
        <begin position="279"/>
        <end position="330"/>
    </location>
</feature>